<evidence type="ECO:0000313" key="1">
    <source>
        <dbReference type="Proteomes" id="UP000694863"/>
    </source>
</evidence>
<reference evidence="2" key="1">
    <citation type="submission" date="2025-08" db="UniProtKB">
        <authorList>
            <consortium name="RefSeq"/>
        </authorList>
    </citation>
    <scope>IDENTIFICATION</scope>
</reference>
<organism evidence="1 2">
    <name type="scientific">Echinops telfairi</name>
    <name type="common">Lesser hedgehog tenrec</name>
    <dbReference type="NCBI Taxonomy" id="9371"/>
    <lineage>
        <taxon>Eukaryota</taxon>
        <taxon>Metazoa</taxon>
        <taxon>Chordata</taxon>
        <taxon>Craniata</taxon>
        <taxon>Vertebrata</taxon>
        <taxon>Euteleostomi</taxon>
        <taxon>Mammalia</taxon>
        <taxon>Eutheria</taxon>
        <taxon>Afrotheria</taxon>
        <taxon>Tenrecidae</taxon>
        <taxon>Tenrecinae</taxon>
        <taxon>Echinops</taxon>
    </lineage>
</organism>
<dbReference type="RefSeq" id="XP_045146683.1">
    <property type="nucleotide sequence ID" value="XM_045290748.1"/>
</dbReference>
<name>A0AC55D4L0_ECHTE</name>
<evidence type="ECO:0000313" key="2">
    <source>
        <dbReference type="RefSeq" id="XP_045146683.1"/>
    </source>
</evidence>
<gene>
    <name evidence="2" type="primary">CUNHXorf58</name>
</gene>
<protein>
    <submittedName>
        <fullName evidence="2">Uncharacterized protein CXorf58 homolog isoform X2</fullName>
    </submittedName>
</protein>
<proteinExistence type="predicted"/>
<sequence length="318" mass="36901">MIRKMNPSSKPPVTGVPKSDTHGSKKDQKKPVKHVKFKTLNDFAATQIQRAWLCHMDKRVFQLLKHTICAAQSFATYEILRKVSPSEAKLMKDPTMKCKVRFRFSGEKFPPFIVFKIFLQTEGHGYKYISGKNVMKASNEYSSLMDETPAYAGGRNNYWRRLNLDNFPRTTMMYDIIAYAESGTVSARLQKEWKYLSQRPKTKEMLQQQLQMVSKVRSPSPSLIITPLYRPYKKPTEMKHLGRRSKTAQMKVEKMRKAYTKEKDAPPVTELKLDPRRIKKMEVVAITPTLNLVRYLEAPSNEECGKDKGELYTWSEDL</sequence>
<dbReference type="Proteomes" id="UP000694863">
    <property type="component" value="Unplaced"/>
</dbReference>
<keyword evidence="1" id="KW-1185">Reference proteome</keyword>
<accession>A0AC55D4L0</accession>